<accession>A0ACC1KXE1</accession>
<comment type="caution">
    <text evidence="1">The sequence shown here is derived from an EMBL/GenBank/DDBJ whole genome shotgun (WGS) entry which is preliminary data.</text>
</comment>
<sequence>MQAPAPAALPPDIVRSICRAADRQVLGSLQHVAAAWRHFSLPLLWRNVEMSEWECKSSAGEVHATYGRHVRSLEYRQCYRRRGSSLGAAARTARTAPDGKTKTDVICGWLGLHWGSVRQVAVGAWPPYNVHRVLLALAAACPHLRILVLEGAAAAWLVATQHAVNAHPLLQELHISEDPRALLPPAADRPYQNLHSYLAVQTASGCSSLTRLTAPCLADAVIPLLARLPSLLPALRSLDLRQVDTGVASRLCIALPPLLEVLRTSGHHPLSVRMFSPLHAGRPALAAAASSLRSLEVAGPRSEEAARSEFEHFWSLAFMHRWPALTRLVAPVVCADLAWLIRTMCPSLRYLHIAHTGSSIDPQRNTQWVRHLTQLASLCHLDIASSNNEYEGCRLSPRLVSDAPWLTAQLRTLYLSRLALTADGVRALLCMLPRLQALWFSFDVGSSDSNVAAGHSDRAAATHSHIRYLIVHSICTSTAAHASTATFESDDSACAAAESAVALAECLRQFPSLNRCRLPMFTFPDTQRRQLQIWFPHIDFQKYVRPF</sequence>
<gene>
    <name evidence="1" type="ORF">H4R21_004538</name>
</gene>
<dbReference type="Proteomes" id="UP001140087">
    <property type="component" value="Unassembled WGS sequence"/>
</dbReference>
<protein>
    <submittedName>
        <fullName evidence="1">Uncharacterized protein</fullName>
    </submittedName>
</protein>
<organism evidence="1 2">
    <name type="scientific">Coemansia helicoidea</name>
    <dbReference type="NCBI Taxonomy" id="1286919"/>
    <lineage>
        <taxon>Eukaryota</taxon>
        <taxon>Fungi</taxon>
        <taxon>Fungi incertae sedis</taxon>
        <taxon>Zoopagomycota</taxon>
        <taxon>Kickxellomycotina</taxon>
        <taxon>Kickxellomycetes</taxon>
        <taxon>Kickxellales</taxon>
        <taxon>Kickxellaceae</taxon>
        <taxon>Coemansia</taxon>
    </lineage>
</organism>
<evidence type="ECO:0000313" key="1">
    <source>
        <dbReference type="EMBL" id="KAJ2796887.1"/>
    </source>
</evidence>
<proteinExistence type="predicted"/>
<evidence type="ECO:0000313" key="2">
    <source>
        <dbReference type="Proteomes" id="UP001140087"/>
    </source>
</evidence>
<name>A0ACC1KXE1_9FUNG</name>
<dbReference type="EMBL" id="JANBUN010001747">
    <property type="protein sequence ID" value="KAJ2796887.1"/>
    <property type="molecule type" value="Genomic_DNA"/>
</dbReference>
<keyword evidence="2" id="KW-1185">Reference proteome</keyword>
<reference evidence="1" key="1">
    <citation type="submission" date="2022-07" db="EMBL/GenBank/DDBJ databases">
        <title>Phylogenomic reconstructions and comparative analyses of Kickxellomycotina fungi.</title>
        <authorList>
            <person name="Reynolds N.K."/>
            <person name="Stajich J.E."/>
            <person name="Barry K."/>
            <person name="Grigoriev I.V."/>
            <person name="Crous P."/>
            <person name="Smith M.E."/>
        </authorList>
    </citation>
    <scope>NUCLEOTIDE SEQUENCE</scope>
    <source>
        <strain evidence="1">BCRC 34780</strain>
    </source>
</reference>